<proteinExistence type="predicted"/>
<gene>
    <name evidence="1" type="primary">Vigan.06G090400</name>
    <name evidence="1" type="ORF">VIGAN_06090400</name>
</gene>
<keyword evidence="2" id="KW-1185">Reference proteome</keyword>
<name>A0A0S3SAE3_PHAAN</name>
<evidence type="ECO:0000313" key="2">
    <source>
        <dbReference type="Proteomes" id="UP000291084"/>
    </source>
</evidence>
<organism evidence="1 2">
    <name type="scientific">Vigna angularis var. angularis</name>
    <dbReference type="NCBI Taxonomy" id="157739"/>
    <lineage>
        <taxon>Eukaryota</taxon>
        <taxon>Viridiplantae</taxon>
        <taxon>Streptophyta</taxon>
        <taxon>Embryophyta</taxon>
        <taxon>Tracheophyta</taxon>
        <taxon>Spermatophyta</taxon>
        <taxon>Magnoliopsida</taxon>
        <taxon>eudicotyledons</taxon>
        <taxon>Gunneridae</taxon>
        <taxon>Pentapetalae</taxon>
        <taxon>rosids</taxon>
        <taxon>fabids</taxon>
        <taxon>Fabales</taxon>
        <taxon>Fabaceae</taxon>
        <taxon>Papilionoideae</taxon>
        <taxon>50 kb inversion clade</taxon>
        <taxon>NPAAA clade</taxon>
        <taxon>indigoferoid/millettioid clade</taxon>
        <taxon>Phaseoleae</taxon>
        <taxon>Vigna</taxon>
    </lineage>
</organism>
<protein>
    <submittedName>
        <fullName evidence="1">Uncharacterized protein</fullName>
    </submittedName>
</protein>
<accession>A0A0S3SAE3</accession>
<reference evidence="1 2" key="1">
    <citation type="journal article" date="2015" name="Sci. Rep.">
        <title>The power of single molecule real-time sequencing technology in the de novo assembly of a eukaryotic genome.</title>
        <authorList>
            <person name="Sakai H."/>
            <person name="Naito K."/>
            <person name="Ogiso-Tanaka E."/>
            <person name="Takahashi Y."/>
            <person name="Iseki K."/>
            <person name="Muto C."/>
            <person name="Satou K."/>
            <person name="Teruya K."/>
            <person name="Shiroma A."/>
            <person name="Shimoji M."/>
            <person name="Hirano T."/>
            <person name="Itoh T."/>
            <person name="Kaga A."/>
            <person name="Tomooka N."/>
        </authorList>
    </citation>
    <scope>NUCLEOTIDE SEQUENCE [LARGE SCALE GENOMIC DNA]</scope>
    <source>
        <strain evidence="2">cv. Shumari</strain>
    </source>
</reference>
<dbReference type="EMBL" id="AP015039">
    <property type="protein sequence ID" value="BAT89828.1"/>
    <property type="molecule type" value="Genomic_DNA"/>
</dbReference>
<evidence type="ECO:0000313" key="1">
    <source>
        <dbReference type="EMBL" id="BAT89828.1"/>
    </source>
</evidence>
<dbReference type="Proteomes" id="UP000291084">
    <property type="component" value="Chromosome 6"/>
</dbReference>
<sequence length="98" mass="10712">MASGEYIFPPQKQYTQPNKQYLMNPPPQYSSPDYKALNKLQVSNGLTEKKIDDDEFGCGGKSLSVGYVGHGGDLLMVHEEDDGGSEARLGSLMMVIVV</sequence>
<dbReference type="AlphaFoldDB" id="A0A0S3SAE3"/>